<feature type="domain" description="Pyridine nucleotide-disulphide oxidoreductase dimerisation" evidence="8">
    <location>
        <begin position="350"/>
        <end position="458"/>
    </location>
</feature>
<dbReference type="PRINTS" id="PR00368">
    <property type="entry name" value="FADPNR"/>
</dbReference>
<dbReference type="Gene3D" id="3.30.390.30">
    <property type="match status" value="1"/>
</dbReference>
<evidence type="ECO:0000256" key="5">
    <source>
        <dbReference type="ARBA" id="ARBA00023027"/>
    </source>
</evidence>
<dbReference type="PRINTS" id="PR00411">
    <property type="entry name" value="PNDRDTASEI"/>
</dbReference>
<keyword evidence="5 7" id="KW-0520">NAD</keyword>
<evidence type="ECO:0000256" key="2">
    <source>
        <dbReference type="ARBA" id="ARBA00022630"/>
    </source>
</evidence>
<evidence type="ECO:0000256" key="4">
    <source>
        <dbReference type="ARBA" id="ARBA00023002"/>
    </source>
</evidence>
<proteinExistence type="inferred from homology"/>
<comment type="cofactor">
    <cofactor evidence="7">
        <name>FAD</name>
        <dbReference type="ChEBI" id="CHEBI:57692"/>
    </cofactor>
    <text evidence="7">Binds 1 FAD per subunit.</text>
</comment>
<evidence type="ECO:0000256" key="6">
    <source>
        <dbReference type="PIRSR" id="PIRSR000350-2"/>
    </source>
</evidence>
<dbReference type="AlphaFoldDB" id="A0A6N4SVV1"/>
<feature type="active site" description="Proton acceptor" evidence="6">
    <location>
        <position position="449"/>
    </location>
</feature>
<dbReference type="SUPFAM" id="SSF55424">
    <property type="entry name" value="FAD/NAD-linked reductases, dimerisation (C-terminal) domain"/>
    <property type="match status" value="1"/>
</dbReference>
<dbReference type="Proteomes" id="UP000001822">
    <property type="component" value="Chromosome"/>
</dbReference>
<dbReference type="GO" id="GO:0006103">
    <property type="term" value="P:2-oxoglutarate metabolic process"/>
    <property type="evidence" value="ECO:0007669"/>
    <property type="project" value="TreeGrafter"/>
</dbReference>
<feature type="domain" description="FAD/NAD(P)-binding" evidence="9">
    <location>
        <begin position="3"/>
        <end position="330"/>
    </location>
</feature>
<dbReference type="SUPFAM" id="SSF51905">
    <property type="entry name" value="FAD/NAD(P)-binding domain"/>
    <property type="match status" value="1"/>
</dbReference>
<sequence length="496" mass="54846">MKYDVCIIGAGPAGYAAAMRALDLNKSVILIEKDKIGGAGLYNGAISSKTFWELAKDIQTARKRLAQYSPDQHFSVTYQQVLRQVREGIANRRFHLEGQIESLAKQQTSRFRYIKGSAKLVSHNTVEVSTGTEEEIIEAENVVIATGSKPRKLPNIPIDEKIIVTSDGVENFENFPKSLVILGAGVIGCEWATIFSNFGYTSVNIIDKAERILPFEDDDVTDVVEANMKKQGITVHKKSNLLSMRIVDGEVEYILEYTDGRKEMHRVEKVLVSVGRIPNTQNLGLERVGVNILANGQIENTDGQTNIPNIYVAGDISSDVALVNVAELEGRHVIEKMFGLSDSVITYNNVSTIMFVQPEVAGVGMNEKKALQNKMSYKVVKIRYDMIPRAIAMRNNDGFFKILVTNDADMKIIGMRAVGVHASSAIQAVALLISMDKGVEELADMIHPHPSIIEGIQECIRMLLGKSVLKPEFFKGMLSCKSCDENGCVNDIIYLR</sequence>
<feature type="binding site" evidence="7">
    <location>
        <begin position="183"/>
        <end position="190"/>
    </location>
    <ligand>
        <name>NAD(+)</name>
        <dbReference type="ChEBI" id="CHEBI:57540"/>
    </ligand>
</feature>
<feature type="binding site" evidence="7">
    <location>
        <position position="315"/>
    </location>
    <ligand>
        <name>FAD</name>
        <dbReference type="ChEBI" id="CHEBI:57692"/>
    </ligand>
</feature>
<feature type="binding site" evidence="7">
    <location>
        <position position="275"/>
    </location>
    <ligand>
        <name>NAD(+)</name>
        <dbReference type="ChEBI" id="CHEBI:57540"/>
    </ligand>
</feature>
<evidence type="ECO:0000259" key="8">
    <source>
        <dbReference type="Pfam" id="PF02852"/>
    </source>
</evidence>
<comment type="similarity">
    <text evidence="1">Belongs to the class-I pyridine nucleotide-disulfide oxidoreductase family.</text>
</comment>
<keyword evidence="3 7" id="KW-0274">FAD</keyword>
<accession>A0A6N4SVV1</accession>
<dbReference type="InterPro" id="IPR001100">
    <property type="entry name" value="Pyr_nuc-diS_OxRdtase"/>
</dbReference>
<dbReference type="KEGG" id="chu:CHU_3463"/>
<dbReference type="InterPro" id="IPR023753">
    <property type="entry name" value="FAD/NAD-binding_dom"/>
</dbReference>
<organism evidence="10 11">
    <name type="scientific">Cytophaga hutchinsonii (strain ATCC 33406 / DSM 1761 / CIP 103989 / NBRC 15051 / NCIMB 9469 / D465)</name>
    <dbReference type="NCBI Taxonomy" id="269798"/>
    <lineage>
        <taxon>Bacteria</taxon>
        <taxon>Pseudomonadati</taxon>
        <taxon>Bacteroidota</taxon>
        <taxon>Cytophagia</taxon>
        <taxon>Cytophagales</taxon>
        <taxon>Cytophagaceae</taxon>
        <taxon>Cytophaga</taxon>
    </lineage>
</organism>
<dbReference type="EMBL" id="CP000383">
    <property type="protein sequence ID" value="ABG60697.1"/>
    <property type="molecule type" value="Genomic_DNA"/>
</dbReference>
<name>A0A6N4SVV1_CYTH3</name>
<dbReference type="GO" id="GO:0004148">
    <property type="term" value="F:dihydrolipoyl dehydrogenase (NADH) activity"/>
    <property type="evidence" value="ECO:0007669"/>
    <property type="project" value="TreeGrafter"/>
</dbReference>
<keyword evidence="4" id="KW-0560">Oxidoreductase</keyword>
<evidence type="ECO:0000313" key="11">
    <source>
        <dbReference type="Proteomes" id="UP000001822"/>
    </source>
</evidence>
<reference evidence="10 11" key="1">
    <citation type="journal article" date="2007" name="Appl. Environ. Microbiol.">
        <title>Genome sequence of the cellulolytic gliding bacterium Cytophaga hutchinsonii.</title>
        <authorList>
            <person name="Xie G."/>
            <person name="Bruce D.C."/>
            <person name="Challacombe J.F."/>
            <person name="Chertkov O."/>
            <person name="Detter J.C."/>
            <person name="Gilna P."/>
            <person name="Han C.S."/>
            <person name="Lucas S."/>
            <person name="Misra M."/>
            <person name="Myers G.L."/>
            <person name="Richardson P."/>
            <person name="Tapia R."/>
            <person name="Thayer N."/>
            <person name="Thompson L.S."/>
            <person name="Brettin T.S."/>
            <person name="Henrissat B."/>
            <person name="Wilson D.B."/>
            <person name="McBride M.J."/>
        </authorList>
    </citation>
    <scope>NUCLEOTIDE SEQUENCE [LARGE SCALE GENOMIC DNA]</scope>
    <source>
        <strain evidence="11">ATCC 33406 / DSM 1761 / CIP 103989 / NBRC 15051 / NCIMB 9469 / D465</strain>
    </source>
</reference>
<dbReference type="OrthoDB" id="9800167at2"/>
<keyword evidence="2" id="KW-0285">Flavoprotein</keyword>
<protein>
    <submittedName>
        <fullName evidence="10">Pyridine nucleotide-disulfide-related oxidoreductase</fullName>
    </submittedName>
</protein>
<gene>
    <name evidence="10" type="primary">lpdA</name>
    <name evidence="10" type="ordered locus">CHU_3463</name>
</gene>
<dbReference type="RefSeq" id="WP_011586804.1">
    <property type="nucleotide sequence ID" value="NC_008255.1"/>
</dbReference>
<dbReference type="InterPro" id="IPR004099">
    <property type="entry name" value="Pyr_nucl-diS_OxRdtase_dimer"/>
</dbReference>
<feature type="binding site" evidence="7">
    <location>
        <begin position="146"/>
        <end position="148"/>
    </location>
    <ligand>
        <name>FAD</name>
        <dbReference type="ChEBI" id="CHEBI:57692"/>
    </ligand>
</feature>
<dbReference type="Pfam" id="PF02852">
    <property type="entry name" value="Pyr_redox_dim"/>
    <property type="match status" value="1"/>
</dbReference>
<dbReference type="GO" id="GO:0045252">
    <property type="term" value="C:oxoglutarate dehydrogenase complex"/>
    <property type="evidence" value="ECO:0007669"/>
    <property type="project" value="TreeGrafter"/>
</dbReference>
<dbReference type="Pfam" id="PF07992">
    <property type="entry name" value="Pyr_redox_2"/>
    <property type="match status" value="1"/>
</dbReference>
<dbReference type="PANTHER" id="PTHR22912:SF103">
    <property type="entry name" value="DEHYDROGENASE, PUTATIVE-RELATED"/>
    <property type="match status" value="1"/>
</dbReference>
<dbReference type="FunFam" id="3.30.390.30:FF:000001">
    <property type="entry name" value="Dihydrolipoyl dehydrogenase"/>
    <property type="match status" value="1"/>
</dbReference>
<evidence type="ECO:0000256" key="3">
    <source>
        <dbReference type="ARBA" id="ARBA00022827"/>
    </source>
</evidence>
<dbReference type="PIRSF" id="PIRSF000350">
    <property type="entry name" value="Mercury_reductase_MerA"/>
    <property type="match status" value="1"/>
</dbReference>
<evidence type="ECO:0000259" key="9">
    <source>
        <dbReference type="Pfam" id="PF07992"/>
    </source>
</evidence>
<dbReference type="PANTHER" id="PTHR22912">
    <property type="entry name" value="DISULFIDE OXIDOREDUCTASE"/>
    <property type="match status" value="1"/>
</dbReference>
<dbReference type="InterPro" id="IPR050151">
    <property type="entry name" value="Class-I_Pyr_Nuc-Dis_Oxidored"/>
</dbReference>
<evidence type="ECO:0000256" key="1">
    <source>
        <dbReference type="ARBA" id="ARBA00007532"/>
    </source>
</evidence>
<keyword evidence="7" id="KW-0547">Nucleotide-binding</keyword>
<keyword evidence="11" id="KW-1185">Reference proteome</keyword>
<dbReference type="InterPro" id="IPR016156">
    <property type="entry name" value="FAD/NAD-linked_Rdtase_dimer_sf"/>
</dbReference>
<dbReference type="InterPro" id="IPR036188">
    <property type="entry name" value="FAD/NAD-bd_sf"/>
</dbReference>
<evidence type="ECO:0000313" key="10">
    <source>
        <dbReference type="EMBL" id="ABG60697.1"/>
    </source>
</evidence>
<dbReference type="Gene3D" id="3.50.50.60">
    <property type="entry name" value="FAD/NAD(P)-binding domain"/>
    <property type="match status" value="2"/>
</dbReference>
<evidence type="ECO:0000256" key="7">
    <source>
        <dbReference type="PIRSR" id="PIRSR000350-3"/>
    </source>
</evidence>
<dbReference type="GO" id="GO:0050660">
    <property type="term" value="F:flavin adenine dinucleotide binding"/>
    <property type="evidence" value="ECO:0007669"/>
    <property type="project" value="TreeGrafter"/>
</dbReference>
<feature type="binding site" evidence="7">
    <location>
        <position position="49"/>
    </location>
    <ligand>
        <name>FAD</name>
        <dbReference type="ChEBI" id="CHEBI:57692"/>
    </ligand>
</feature>